<keyword evidence="3" id="KW-1185">Reference proteome</keyword>
<evidence type="ECO:0000313" key="2">
    <source>
        <dbReference type="EMBL" id="WAR20142.1"/>
    </source>
</evidence>
<evidence type="ECO:0000256" key="1">
    <source>
        <dbReference type="SAM" id="SignalP"/>
    </source>
</evidence>
<feature type="chain" id="PRO_5047312820" evidence="1">
    <location>
        <begin position="20"/>
        <end position="120"/>
    </location>
</feature>
<accession>A0ABY7FGJ2</accession>
<feature type="signal peptide" evidence="1">
    <location>
        <begin position="1"/>
        <end position="19"/>
    </location>
</feature>
<proteinExistence type="predicted"/>
<keyword evidence="1" id="KW-0732">Signal</keyword>
<protein>
    <submittedName>
        <fullName evidence="2">Uncharacterized protein</fullName>
    </submittedName>
</protein>
<reference evidence="2" key="1">
    <citation type="submission" date="2022-11" db="EMBL/GenBank/DDBJ databases">
        <title>Centuries of genome instability and evolution in soft-shell clam transmissible cancer (bioRxiv).</title>
        <authorList>
            <person name="Hart S.F.M."/>
            <person name="Yonemitsu M.A."/>
            <person name="Giersch R.M."/>
            <person name="Beal B.F."/>
            <person name="Arriagada G."/>
            <person name="Davis B.W."/>
            <person name="Ostrander E.A."/>
            <person name="Goff S.P."/>
            <person name="Metzger M.J."/>
        </authorList>
    </citation>
    <scope>NUCLEOTIDE SEQUENCE</scope>
    <source>
        <strain evidence="2">MELC-2E11</strain>
        <tissue evidence="2">Siphon/mantle</tissue>
    </source>
</reference>
<organism evidence="2 3">
    <name type="scientific">Mya arenaria</name>
    <name type="common">Soft-shell clam</name>
    <dbReference type="NCBI Taxonomy" id="6604"/>
    <lineage>
        <taxon>Eukaryota</taxon>
        <taxon>Metazoa</taxon>
        <taxon>Spiralia</taxon>
        <taxon>Lophotrochozoa</taxon>
        <taxon>Mollusca</taxon>
        <taxon>Bivalvia</taxon>
        <taxon>Autobranchia</taxon>
        <taxon>Heteroconchia</taxon>
        <taxon>Euheterodonta</taxon>
        <taxon>Imparidentia</taxon>
        <taxon>Neoheterodontei</taxon>
        <taxon>Myida</taxon>
        <taxon>Myoidea</taxon>
        <taxon>Myidae</taxon>
        <taxon>Mya</taxon>
    </lineage>
</organism>
<dbReference type="Proteomes" id="UP001164746">
    <property type="component" value="Chromosome 11"/>
</dbReference>
<sequence>MKSMTTAFFMLAFVQTALSREISRSDAIFIEIEADGSNSSESIEVEPTLGLRFPGDCNSARLRNTATNCGLNVSPGGNHYDVRDPQDHNRVITQIPHTVKTNGTCRAIIRILNARCGLWY</sequence>
<name>A0ABY7FGJ2_MYAAR</name>
<dbReference type="EMBL" id="CP111022">
    <property type="protein sequence ID" value="WAR20142.1"/>
    <property type="molecule type" value="Genomic_DNA"/>
</dbReference>
<evidence type="ECO:0000313" key="3">
    <source>
        <dbReference type="Proteomes" id="UP001164746"/>
    </source>
</evidence>
<gene>
    <name evidence="2" type="ORF">MAR_001980</name>
</gene>